<evidence type="ECO:0000313" key="2">
    <source>
        <dbReference type="EMBL" id="RPA86528.1"/>
    </source>
</evidence>
<reference evidence="2 3" key="1">
    <citation type="journal article" date="2018" name="Nat. Ecol. Evol.">
        <title>Pezizomycetes genomes reveal the molecular basis of ectomycorrhizal truffle lifestyle.</title>
        <authorList>
            <person name="Murat C."/>
            <person name="Payen T."/>
            <person name="Noel B."/>
            <person name="Kuo A."/>
            <person name="Morin E."/>
            <person name="Chen J."/>
            <person name="Kohler A."/>
            <person name="Krizsan K."/>
            <person name="Balestrini R."/>
            <person name="Da Silva C."/>
            <person name="Montanini B."/>
            <person name="Hainaut M."/>
            <person name="Levati E."/>
            <person name="Barry K.W."/>
            <person name="Belfiori B."/>
            <person name="Cichocki N."/>
            <person name="Clum A."/>
            <person name="Dockter R.B."/>
            <person name="Fauchery L."/>
            <person name="Guy J."/>
            <person name="Iotti M."/>
            <person name="Le Tacon F."/>
            <person name="Lindquist E.A."/>
            <person name="Lipzen A."/>
            <person name="Malagnac F."/>
            <person name="Mello A."/>
            <person name="Molinier V."/>
            <person name="Miyauchi S."/>
            <person name="Poulain J."/>
            <person name="Riccioni C."/>
            <person name="Rubini A."/>
            <person name="Sitrit Y."/>
            <person name="Splivallo R."/>
            <person name="Traeger S."/>
            <person name="Wang M."/>
            <person name="Zifcakova L."/>
            <person name="Wipf D."/>
            <person name="Zambonelli A."/>
            <person name="Paolocci F."/>
            <person name="Nowrousian M."/>
            <person name="Ottonello S."/>
            <person name="Baldrian P."/>
            <person name="Spatafora J.W."/>
            <person name="Henrissat B."/>
            <person name="Nagy L.G."/>
            <person name="Aury J.M."/>
            <person name="Wincker P."/>
            <person name="Grigoriev I.V."/>
            <person name="Bonfante P."/>
            <person name="Martin F.M."/>
        </authorList>
    </citation>
    <scope>NUCLEOTIDE SEQUENCE [LARGE SCALE GENOMIC DNA]</scope>
    <source>
        <strain evidence="2 3">RN42</strain>
    </source>
</reference>
<evidence type="ECO:0000256" key="1">
    <source>
        <dbReference type="SAM" id="SignalP"/>
    </source>
</evidence>
<sequence length="606" mass="63981">MARFTYSTAFALASLALRGLAGPLPQVSEGTLAFANEDAPNTPVVVAGDFVQPTISSEESGQVAATTVVVEIVEVTEAAESTGPTTVEAVIVAAPTATRIPGIDPIADAWAAYLEEIDGAGVQNCVTVGFSDDNTPIKMCFSPVGDDIDTDTLAAFTSGSLFDGLSIIPRPIPDEICANENPIGAIYERPEYEAFLSAFSDHLKQTGIGAGNSALTNQEILDFVGNSCAMFNQTNPDVDFETGVKVSNSSCFTTEGWVEEYLGNEIETIHYGNWNQTYSLNNTTPLIRQTQRGFFKKLTYTKMDLCLENEFEAISGKLGVVDLDDFKYLDDDDVKACWKKPKHATTVDGVTTVYYTEPATEVVVTSDSYYTTTVTDNDTGDVVTVTYDDISMVTADATTLYITGTDEVPGPTTTVYIDDGNDDDDVFVTVTDSAEAVVTVEAVTSVIATAIVETFTTITVPSNGTSSAITATATANPVGLQPGDLVFNPVASTDGTDDGTATDLSGEALKEVVVESQDVNVIVYLPADSSDVVTLSTSTAEPVALTTAVVPTGVSIAVVYVSATSTSAGAPTVTPSEIPQQSDELALWGQNAFAQWLSSAVQYVRR</sequence>
<dbReference type="AlphaFoldDB" id="A0A3N4IP65"/>
<feature type="chain" id="PRO_5018326609" evidence="1">
    <location>
        <begin position="22"/>
        <end position="606"/>
    </location>
</feature>
<gene>
    <name evidence="2" type="ORF">BJ508DRAFT_372782</name>
</gene>
<protein>
    <submittedName>
        <fullName evidence="2">Uncharacterized protein</fullName>
    </submittedName>
</protein>
<organism evidence="2 3">
    <name type="scientific">Ascobolus immersus RN42</name>
    <dbReference type="NCBI Taxonomy" id="1160509"/>
    <lineage>
        <taxon>Eukaryota</taxon>
        <taxon>Fungi</taxon>
        <taxon>Dikarya</taxon>
        <taxon>Ascomycota</taxon>
        <taxon>Pezizomycotina</taxon>
        <taxon>Pezizomycetes</taxon>
        <taxon>Pezizales</taxon>
        <taxon>Ascobolaceae</taxon>
        <taxon>Ascobolus</taxon>
    </lineage>
</organism>
<evidence type="ECO:0000313" key="3">
    <source>
        <dbReference type="Proteomes" id="UP000275078"/>
    </source>
</evidence>
<keyword evidence="3" id="KW-1185">Reference proteome</keyword>
<proteinExistence type="predicted"/>
<dbReference type="EMBL" id="ML119649">
    <property type="protein sequence ID" value="RPA86528.1"/>
    <property type="molecule type" value="Genomic_DNA"/>
</dbReference>
<keyword evidence="1" id="KW-0732">Signal</keyword>
<dbReference type="Proteomes" id="UP000275078">
    <property type="component" value="Unassembled WGS sequence"/>
</dbReference>
<feature type="signal peptide" evidence="1">
    <location>
        <begin position="1"/>
        <end position="21"/>
    </location>
</feature>
<accession>A0A3N4IP65</accession>
<name>A0A3N4IP65_ASCIM</name>